<evidence type="ECO:0000256" key="4">
    <source>
        <dbReference type="ARBA" id="ARBA00023125"/>
    </source>
</evidence>
<dbReference type="PaxDb" id="4097-A0A1S3ZKN4"/>
<dbReference type="CDD" id="cd00086">
    <property type="entry name" value="homeodomain"/>
    <property type="match status" value="1"/>
</dbReference>
<dbReference type="Proteomes" id="UP000790787">
    <property type="component" value="Chromosome 9"/>
</dbReference>
<dbReference type="STRING" id="4097.A0A1S3ZKN4"/>
<evidence type="ECO:0000256" key="2">
    <source>
        <dbReference type="ARBA" id="ARBA00022473"/>
    </source>
</evidence>
<dbReference type="OrthoDB" id="1932526at2759"/>
<proteinExistence type="evidence at transcript level"/>
<evidence type="ECO:0000256" key="9">
    <source>
        <dbReference type="PROSITE-ProRule" id="PRU00108"/>
    </source>
</evidence>
<evidence type="ECO:0000313" key="14">
    <source>
        <dbReference type="RefSeq" id="XP_016464869.1"/>
    </source>
</evidence>
<evidence type="ECO:0000256" key="7">
    <source>
        <dbReference type="ARBA" id="ARBA00023242"/>
    </source>
</evidence>
<dbReference type="InterPro" id="IPR044555">
    <property type="entry name" value="WUSCHEL-like"/>
</dbReference>
<dbReference type="EMBL" id="MG843882">
    <property type="protein sequence ID" value="AWC68514.1"/>
    <property type="molecule type" value="mRNA"/>
</dbReference>
<keyword evidence="6" id="KW-0804">Transcription</keyword>
<keyword evidence="4 9" id="KW-0238">DNA-binding</keyword>
<dbReference type="PANTHER" id="PTHR45940">
    <property type="entry name" value="WUSCHEL-RELATED HOMEOBOX 1-RELATED"/>
    <property type="match status" value="1"/>
</dbReference>
<dbReference type="SUPFAM" id="SSF46689">
    <property type="entry name" value="Homeodomain-like"/>
    <property type="match status" value="1"/>
</dbReference>
<evidence type="ECO:0000256" key="5">
    <source>
        <dbReference type="ARBA" id="ARBA00023155"/>
    </source>
</evidence>
<dbReference type="InterPro" id="IPR001356">
    <property type="entry name" value="HD"/>
</dbReference>
<dbReference type="AlphaFoldDB" id="A0A1S3ZKN4"/>
<name>A0A1S3ZKN4_TOBAC</name>
<evidence type="ECO:0000256" key="8">
    <source>
        <dbReference type="ARBA" id="ARBA00024040"/>
    </source>
</evidence>
<evidence type="ECO:0000256" key="6">
    <source>
        <dbReference type="ARBA" id="ARBA00023163"/>
    </source>
</evidence>
<dbReference type="SMART" id="SM00389">
    <property type="entry name" value="HOX"/>
    <property type="match status" value="1"/>
</dbReference>
<dbReference type="GeneID" id="107787777"/>
<dbReference type="PROSITE" id="PS50071">
    <property type="entry name" value="HOMEOBOX_2"/>
    <property type="match status" value="1"/>
</dbReference>
<evidence type="ECO:0000259" key="11">
    <source>
        <dbReference type="PROSITE" id="PS50071"/>
    </source>
</evidence>
<protein>
    <submittedName>
        <fullName evidence="12">WOX3b</fullName>
    </submittedName>
    <submittedName>
        <fullName evidence="14">WUSCHEL-related homeobox 3-like</fullName>
    </submittedName>
</protein>
<evidence type="ECO:0000256" key="10">
    <source>
        <dbReference type="RuleBase" id="RU000682"/>
    </source>
</evidence>
<sequence>MSFLKREKMTRPTRWSPAPEQLMFLEEMYRKGLRNPNATQIQNITAHLSSYGKIEGKNVFYWFQNHKARDRQKLKKKLLAQMNQQQFFSQYPVDAHSTTTTSTNTNNLFHCPTDHYSHNSSSVVNQICPISSSGLLQEGGIKDESSRVMTYLYPMDISRPVENIENCMIRPYGKDWVLMMNISPNTLPCINKPLKTLPLFPITETNGLKEQISTKSASTLSLSFSS</sequence>
<dbReference type="RefSeq" id="XP_016464869.1">
    <property type="nucleotide sequence ID" value="XM_016609383.1"/>
</dbReference>
<keyword evidence="3" id="KW-0805">Transcription regulation</keyword>
<dbReference type="GO" id="GO:0003677">
    <property type="term" value="F:DNA binding"/>
    <property type="evidence" value="ECO:0007669"/>
    <property type="project" value="UniProtKB-UniRule"/>
</dbReference>
<comment type="similarity">
    <text evidence="8">Belongs to the WUS homeobox family.</text>
</comment>
<dbReference type="InterPro" id="IPR009057">
    <property type="entry name" value="Homeodomain-like_sf"/>
</dbReference>
<dbReference type="Gene3D" id="1.10.10.60">
    <property type="entry name" value="Homeodomain-like"/>
    <property type="match status" value="1"/>
</dbReference>
<dbReference type="PANTHER" id="PTHR45940:SF25">
    <property type="entry name" value="WOX3B"/>
    <property type="match status" value="1"/>
</dbReference>
<dbReference type="OMA" id="MNEYYCT"/>
<keyword evidence="5 9" id="KW-0371">Homeobox</keyword>
<gene>
    <name evidence="14" type="primary">LOC107787777</name>
</gene>
<reference evidence="12" key="2">
    <citation type="journal article" date="2018" name="Front. Plant Sci.">
        <title>Comparative Analysis of WUSCHEL-Related Homeobox Genes Revealed Their Parent-of-Origin and Cell Type-Specific Expression Pattern During Early Embryogenesis in Tobacco.</title>
        <authorList>
            <person name="Zhou X."/>
            <person name="Guo Y."/>
            <person name="Zhao P."/>
            <person name="Sun M.X."/>
        </authorList>
    </citation>
    <scope>NUCLEOTIDE SEQUENCE</scope>
</reference>
<feature type="domain" description="Homeobox" evidence="11">
    <location>
        <begin position="8"/>
        <end position="73"/>
    </location>
</feature>
<keyword evidence="2" id="KW-0217">Developmental protein</keyword>
<feature type="DNA-binding region" description="Homeobox" evidence="9">
    <location>
        <begin position="10"/>
        <end position="74"/>
    </location>
</feature>
<evidence type="ECO:0000313" key="12">
    <source>
        <dbReference type="EMBL" id="AWC68514.1"/>
    </source>
</evidence>
<dbReference type="GO" id="GO:0099402">
    <property type="term" value="P:plant organ development"/>
    <property type="evidence" value="ECO:0007669"/>
    <property type="project" value="InterPro"/>
</dbReference>
<dbReference type="SMR" id="A0A1S3ZKN4"/>
<dbReference type="GO" id="GO:0005634">
    <property type="term" value="C:nucleus"/>
    <property type="evidence" value="ECO:0007669"/>
    <property type="project" value="UniProtKB-SubCell"/>
</dbReference>
<dbReference type="GO" id="GO:0003700">
    <property type="term" value="F:DNA-binding transcription factor activity"/>
    <property type="evidence" value="ECO:0007669"/>
    <property type="project" value="InterPro"/>
</dbReference>
<accession>A0A1S3ZKN4</accession>
<comment type="subcellular location">
    <subcellularLocation>
        <location evidence="1 9 10">Nucleus</location>
    </subcellularLocation>
</comment>
<evidence type="ECO:0000256" key="3">
    <source>
        <dbReference type="ARBA" id="ARBA00023015"/>
    </source>
</evidence>
<keyword evidence="13" id="KW-1185">Reference proteome</keyword>
<dbReference type="Pfam" id="PF00046">
    <property type="entry name" value="Homeodomain"/>
    <property type="match status" value="1"/>
</dbReference>
<reference evidence="14" key="3">
    <citation type="submission" date="2025-04" db="UniProtKB">
        <authorList>
            <consortium name="RefSeq"/>
        </authorList>
    </citation>
    <scope>IDENTIFICATION</scope>
</reference>
<evidence type="ECO:0000256" key="1">
    <source>
        <dbReference type="ARBA" id="ARBA00004123"/>
    </source>
</evidence>
<organism evidence="14">
    <name type="scientific">Nicotiana tabacum</name>
    <name type="common">Common tobacco</name>
    <dbReference type="NCBI Taxonomy" id="4097"/>
    <lineage>
        <taxon>Eukaryota</taxon>
        <taxon>Viridiplantae</taxon>
        <taxon>Streptophyta</taxon>
        <taxon>Embryophyta</taxon>
        <taxon>Tracheophyta</taxon>
        <taxon>Spermatophyta</taxon>
        <taxon>Magnoliopsida</taxon>
        <taxon>eudicotyledons</taxon>
        <taxon>Gunneridae</taxon>
        <taxon>Pentapetalae</taxon>
        <taxon>asterids</taxon>
        <taxon>lamiids</taxon>
        <taxon>Solanales</taxon>
        <taxon>Solanaceae</taxon>
        <taxon>Nicotianoideae</taxon>
        <taxon>Nicotianeae</taxon>
        <taxon>Nicotiana</taxon>
    </lineage>
</organism>
<reference key="1">
    <citation type="journal article" date="2014" name="Nat. Commun.">
        <title>The tobacco genome sequence and its comparison with those of tomato and potato.</title>
        <authorList>
            <person name="Sierro N."/>
            <person name="Battey J.N."/>
            <person name="Ouadi S."/>
            <person name="Bakaher N."/>
            <person name="Bovet L."/>
            <person name="Willig A."/>
            <person name="Goepfert S."/>
            <person name="Peitsch M.C."/>
            <person name="Ivanov N.V."/>
        </authorList>
    </citation>
    <scope>NUCLEOTIDE SEQUENCE [LARGE SCALE GENOMIC DNA]</scope>
    <source>
        <strain>cv. TN90</strain>
    </source>
</reference>
<evidence type="ECO:0000313" key="13">
    <source>
        <dbReference type="Proteomes" id="UP000790787"/>
    </source>
</evidence>
<dbReference type="KEGG" id="nta:107787777"/>
<keyword evidence="7 9" id="KW-0539">Nucleus</keyword>